<name>A0A0C2WZC1_SERVB</name>
<organism evidence="1 2">
    <name type="scientific">Serendipita vermifera MAFF 305830</name>
    <dbReference type="NCBI Taxonomy" id="933852"/>
    <lineage>
        <taxon>Eukaryota</taxon>
        <taxon>Fungi</taxon>
        <taxon>Dikarya</taxon>
        <taxon>Basidiomycota</taxon>
        <taxon>Agaricomycotina</taxon>
        <taxon>Agaricomycetes</taxon>
        <taxon>Sebacinales</taxon>
        <taxon>Serendipitaceae</taxon>
        <taxon>Serendipita</taxon>
    </lineage>
</organism>
<gene>
    <name evidence="1" type="ORF">M408DRAFT_282907</name>
</gene>
<reference evidence="2" key="2">
    <citation type="submission" date="2015-01" db="EMBL/GenBank/DDBJ databases">
        <title>Evolutionary Origins and Diversification of the Mycorrhizal Mutualists.</title>
        <authorList>
            <consortium name="DOE Joint Genome Institute"/>
            <consortium name="Mycorrhizal Genomics Consortium"/>
            <person name="Kohler A."/>
            <person name="Kuo A."/>
            <person name="Nagy L.G."/>
            <person name="Floudas D."/>
            <person name="Copeland A."/>
            <person name="Barry K.W."/>
            <person name="Cichocki N."/>
            <person name="Veneault-Fourrey C."/>
            <person name="LaButti K."/>
            <person name="Lindquist E.A."/>
            <person name="Lipzen A."/>
            <person name="Lundell T."/>
            <person name="Morin E."/>
            <person name="Murat C."/>
            <person name="Riley R."/>
            <person name="Ohm R."/>
            <person name="Sun H."/>
            <person name="Tunlid A."/>
            <person name="Henrissat B."/>
            <person name="Grigoriev I.V."/>
            <person name="Hibbett D.S."/>
            <person name="Martin F."/>
        </authorList>
    </citation>
    <scope>NUCLEOTIDE SEQUENCE [LARGE SCALE GENOMIC DNA]</scope>
    <source>
        <strain evidence="2">MAFF 305830</strain>
    </source>
</reference>
<evidence type="ECO:0000313" key="2">
    <source>
        <dbReference type="Proteomes" id="UP000054097"/>
    </source>
</evidence>
<protein>
    <submittedName>
        <fullName evidence="1">Uncharacterized protein</fullName>
    </submittedName>
</protein>
<reference evidence="1 2" key="1">
    <citation type="submission" date="2014-04" db="EMBL/GenBank/DDBJ databases">
        <authorList>
            <consortium name="DOE Joint Genome Institute"/>
            <person name="Kuo A."/>
            <person name="Zuccaro A."/>
            <person name="Kohler A."/>
            <person name="Nagy L.G."/>
            <person name="Floudas D."/>
            <person name="Copeland A."/>
            <person name="Barry K.W."/>
            <person name="Cichocki N."/>
            <person name="Veneault-Fourrey C."/>
            <person name="LaButti K."/>
            <person name="Lindquist E.A."/>
            <person name="Lipzen A."/>
            <person name="Lundell T."/>
            <person name="Morin E."/>
            <person name="Murat C."/>
            <person name="Sun H."/>
            <person name="Tunlid A."/>
            <person name="Henrissat B."/>
            <person name="Grigoriev I.V."/>
            <person name="Hibbett D.S."/>
            <person name="Martin F."/>
            <person name="Nordberg H.P."/>
            <person name="Cantor M.N."/>
            <person name="Hua S.X."/>
        </authorList>
    </citation>
    <scope>NUCLEOTIDE SEQUENCE [LARGE SCALE GENOMIC DNA]</scope>
    <source>
        <strain evidence="1 2">MAFF 305830</strain>
    </source>
</reference>
<dbReference type="OrthoDB" id="3275751at2759"/>
<dbReference type="AlphaFoldDB" id="A0A0C2WZC1"/>
<sequence length="246" mass="27493">MQHQASGRFIVNASIQICHEHAVFHHDFETITVLLAWRWMHTQRRLSQVPRFKTYLSLFLGLIRFSESNHGALDNLTAQPHPANNPYSQPLAYLPFGPSLSGSSTPSRIHPSHLSTAPFPHGNTATAFSSNSYFPNDALSQLYGLVKESPFILNNQPEPVLSSEEGQTLVRAVLHVPDCPEVAWQKSDRSIFTLFVDCKAYKCLICGHKKTSLERAVGCVRSHLRHRPFACPGEAFGCTSCKKRAK</sequence>
<evidence type="ECO:0000313" key="1">
    <source>
        <dbReference type="EMBL" id="KIM22612.1"/>
    </source>
</evidence>
<dbReference type="EMBL" id="KN824352">
    <property type="protein sequence ID" value="KIM22612.1"/>
    <property type="molecule type" value="Genomic_DNA"/>
</dbReference>
<accession>A0A0C2WZC1</accession>
<dbReference type="HOGENOM" id="CLU_1129667_0_0_1"/>
<dbReference type="Proteomes" id="UP000054097">
    <property type="component" value="Unassembled WGS sequence"/>
</dbReference>
<proteinExistence type="predicted"/>
<keyword evidence="2" id="KW-1185">Reference proteome</keyword>